<feature type="compositionally biased region" description="Low complexity" evidence="1">
    <location>
        <begin position="129"/>
        <end position="141"/>
    </location>
</feature>
<sequence>MEITAPLRRLFFLLSFCFFLIGPAAIRPPFFCWRDSTFACQLFVVVVVGSWPRPCDPLSDFFCPPPLADPLSKILIGPPSLSPKNGLALSKYKIDIKEKEKRRRLFGRALVGLLASRDVHARRQGDGARTTTRRPLTTTTTTTAIKERIKKGTRKTISPQKKDVLSCLDLSRFFDK</sequence>
<evidence type="ECO:0000313" key="2">
    <source>
        <dbReference type="EMBL" id="AVK74443.1"/>
    </source>
</evidence>
<dbReference type="GeneID" id="36843584"/>
<reference evidence="2" key="1">
    <citation type="journal article" date="2018" name="Nat. Commun.">
        <title>Diversity and evolution of the emerging Pandoraviridae family.</title>
        <authorList>
            <person name="Legendre M."/>
            <person name="Fabre E."/>
            <person name="Poirot O."/>
            <person name="Jeudy S."/>
            <person name="Lartigue A."/>
            <person name="Alempic J.M."/>
            <person name="Beucher L."/>
            <person name="Philippe N."/>
            <person name="Bertaux L."/>
            <person name="Christo-Foroux E."/>
            <person name="Labadie K."/>
            <person name="Coute Y."/>
            <person name="Abergel C."/>
            <person name="Claverie J.M."/>
        </authorList>
    </citation>
    <scope>NUCLEOTIDE SEQUENCE [LARGE SCALE GENOMIC DNA]</scope>
    <source>
        <strain evidence="2">Quercus</strain>
    </source>
</reference>
<dbReference type="KEGG" id="vg:36843584"/>
<accession>A0A2U7U7P6</accession>
<proteinExistence type="predicted"/>
<dbReference type="EMBL" id="MG011689">
    <property type="protein sequence ID" value="AVK74443.1"/>
    <property type="molecule type" value="Genomic_DNA"/>
</dbReference>
<name>A0A2U7U7P6_9VIRU</name>
<organism evidence="2">
    <name type="scientific">Pandoravirus quercus</name>
    <dbReference type="NCBI Taxonomy" id="2107709"/>
    <lineage>
        <taxon>Viruses</taxon>
        <taxon>Pandoravirus</taxon>
    </lineage>
</organism>
<evidence type="ECO:0000256" key="1">
    <source>
        <dbReference type="SAM" id="MobiDB-lite"/>
    </source>
</evidence>
<feature type="region of interest" description="Disordered" evidence="1">
    <location>
        <begin position="122"/>
        <end position="141"/>
    </location>
</feature>
<gene>
    <name evidence="2" type="ORF">pqer_cds_21</name>
</gene>
<dbReference type="Proteomes" id="UP000248852">
    <property type="component" value="Segment"/>
</dbReference>
<dbReference type="RefSeq" id="YP_009482712.1">
    <property type="nucleotide sequence ID" value="NC_037667.1"/>
</dbReference>
<protein>
    <submittedName>
        <fullName evidence="2">Uncharacterized protein</fullName>
    </submittedName>
</protein>